<comment type="function">
    <text evidence="9">Involved in targeting and insertion of nascent membrane proteins into the cytoplasmic membrane. Acts as a receptor for the complex formed by the signal recognition particle (SRP) and the ribosome-nascent chain (RNC).</text>
</comment>
<dbReference type="InterPro" id="IPR004390">
    <property type="entry name" value="SR_rcpt_FtsY"/>
</dbReference>
<dbReference type="AlphaFoldDB" id="A0A9D2ERM8"/>
<keyword evidence="7 9" id="KW-0675">Receptor</keyword>
<evidence type="ECO:0000259" key="10">
    <source>
        <dbReference type="PROSITE" id="PS00300"/>
    </source>
</evidence>
<dbReference type="HAMAP" id="MF_00920">
    <property type="entry name" value="FtsY"/>
    <property type="match status" value="1"/>
</dbReference>
<evidence type="ECO:0000256" key="8">
    <source>
        <dbReference type="ARBA" id="ARBA00048027"/>
    </source>
</evidence>
<dbReference type="SMART" id="SM00962">
    <property type="entry name" value="SRP54"/>
    <property type="match status" value="1"/>
</dbReference>
<keyword evidence="6 9" id="KW-0472">Membrane</keyword>
<comment type="catalytic activity">
    <reaction evidence="8 9">
        <text>GTP + H2O = GDP + phosphate + H(+)</text>
        <dbReference type="Rhea" id="RHEA:19669"/>
        <dbReference type="ChEBI" id="CHEBI:15377"/>
        <dbReference type="ChEBI" id="CHEBI:15378"/>
        <dbReference type="ChEBI" id="CHEBI:37565"/>
        <dbReference type="ChEBI" id="CHEBI:43474"/>
        <dbReference type="ChEBI" id="CHEBI:58189"/>
        <dbReference type="EC" id="3.6.5.4"/>
    </reaction>
</comment>
<dbReference type="InterPro" id="IPR000897">
    <property type="entry name" value="SRP54_GTPase_dom"/>
</dbReference>
<dbReference type="GO" id="GO:0005737">
    <property type="term" value="C:cytoplasm"/>
    <property type="evidence" value="ECO:0007669"/>
    <property type="project" value="UniProtKB-SubCell"/>
</dbReference>
<keyword evidence="2 9" id="KW-0963">Cytoplasm</keyword>
<dbReference type="PANTHER" id="PTHR43134:SF1">
    <property type="entry name" value="SIGNAL RECOGNITION PARTICLE RECEPTOR SUBUNIT ALPHA"/>
    <property type="match status" value="1"/>
</dbReference>
<dbReference type="GO" id="GO:0005047">
    <property type="term" value="F:signal recognition particle binding"/>
    <property type="evidence" value="ECO:0007669"/>
    <property type="project" value="TreeGrafter"/>
</dbReference>
<dbReference type="FunFam" id="3.40.50.300:FF:000053">
    <property type="entry name" value="Signal recognition particle receptor FtsY"/>
    <property type="match status" value="1"/>
</dbReference>
<dbReference type="Proteomes" id="UP000824048">
    <property type="component" value="Unassembled WGS sequence"/>
</dbReference>
<evidence type="ECO:0000256" key="1">
    <source>
        <dbReference type="ARBA" id="ARBA00022475"/>
    </source>
</evidence>
<dbReference type="SUPFAM" id="SSF47364">
    <property type="entry name" value="Domain of the SRP/SRP receptor G-proteins"/>
    <property type="match status" value="1"/>
</dbReference>
<name>A0A9D2ERM8_9FIRM</name>
<feature type="binding site" evidence="9">
    <location>
        <begin position="266"/>
        <end position="269"/>
    </location>
    <ligand>
        <name>GTP</name>
        <dbReference type="ChEBI" id="CHEBI:37565"/>
    </ligand>
</feature>
<accession>A0A9D2ERM8</accession>
<organism evidence="11 12">
    <name type="scientific">Candidatus Gemmiger excrementigallinarum</name>
    <dbReference type="NCBI Taxonomy" id="2838609"/>
    <lineage>
        <taxon>Bacteria</taxon>
        <taxon>Bacillati</taxon>
        <taxon>Bacillota</taxon>
        <taxon>Clostridia</taxon>
        <taxon>Eubacteriales</taxon>
        <taxon>Gemmiger</taxon>
    </lineage>
</organism>
<dbReference type="InterPro" id="IPR027417">
    <property type="entry name" value="P-loop_NTPase"/>
</dbReference>
<dbReference type="InterPro" id="IPR036225">
    <property type="entry name" value="SRP/SRP_N"/>
</dbReference>
<dbReference type="GO" id="GO:0005886">
    <property type="term" value="C:plasma membrane"/>
    <property type="evidence" value="ECO:0007669"/>
    <property type="project" value="UniProtKB-SubCell"/>
</dbReference>
<evidence type="ECO:0000256" key="4">
    <source>
        <dbReference type="ARBA" id="ARBA00022801"/>
    </source>
</evidence>
<protein>
    <recommendedName>
        <fullName evidence="9">Signal recognition particle receptor FtsY</fullName>
        <shortName evidence="9">SRP receptor</shortName>
        <ecNumber evidence="9">3.6.5.4</ecNumber>
    </recommendedName>
</protein>
<keyword evidence="3 9" id="KW-0547">Nucleotide-binding</keyword>
<sequence>MFFFKKKRDISEKEFEEQQKMQRGLEKTRTGFFQNILNTLTNCQIDDDLYNDLEEQLILADVGPACAVRLVDELRDEVEKNHLKTGEEALDALRGIICQELTPRYPMELEGSPAVILVIGVNGVGKTTTIAKLAHLYKEQGKRVMLAAGDTFRAAASEQLELWADRAGVPLVQAGQGADPAAVIFDAVKSATAKGYDMVIADTAGRLHNKKGLMDELGKISRSVKKASPEASLEVLLVLDAITGQNAISQAEEFCRAAGATGVVLTKLDGTPKGGCAVSVWENLGLPIRFIGVGEKIDDLMPFDAQSFVESLLPEVPIHKED</sequence>
<reference evidence="11" key="1">
    <citation type="journal article" date="2021" name="PeerJ">
        <title>Extensive microbial diversity within the chicken gut microbiome revealed by metagenomics and culture.</title>
        <authorList>
            <person name="Gilroy R."/>
            <person name="Ravi A."/>
            <person name="Getino M."/>
            <person name="Pursley I."/>
            <person name="Horton D.L."/>
            <person name="Alikhan N.F."/>
            <person name="Baker D."/>
            <person name="Gharbi K."/>
            <person name="Hall N."/>
            <person name="Watson M."/>
            <person name="Adriaenssens E.M."/>
            <person name="Foster-Nyarko E."/>
            <person name="Jarju S."/>
            <person name="Secka A."/>
            <person name="Antonio M."/>
            <person name="Oren A."/>
            <person name="Chaudhuri R.R."/>
            <person name="La Ragione R."/>
            <person name="Hildebrand F."/>
            <person name="Pallen M.J."/>
        </authorList>
    </citation>
    <scope>NUCLEOTIDE SEQUENCE</scope>
    <source>
        <strain evidence="11">ChiSxjej1B13-11774</strain>
    </source>
</reference>
<evidence type="ECO:0000313" key="11">
    <source>
        <dbReference type="EMBL" id="HIZ42679.1"/>
    </source>
</evidence>
<dbReference type="GO" id="GO:0003924">
    <property type="term" value="F:GTPase activity"/>
    <property type="evidence" value="ECO:0007669"/>
    <property type="project" value="UniProtKB-UniRule"/>
</dbReference>
<dbReference type="GO" id="GO:0006614">
    <property type="term" value="P:SRP-dependent cotranslational protein targeting to membrane"/>
    <property type="evidence" value="ECO:0007669"/>
    <property type="project" value="InterPro"/>
</dbReference>
<reference evidence="11" key="2">
    <citation type="submission" date="2021-04" db="EMBL/GenBank/DDBJ databases">
        <authorList>
            <person name="Gilroy R."/>
        </authorList>
    </citation>
    <scope>NUCLEOTIDE SEQUENCE</scope>
    <source>
        <strain evidence="11">ChiSxjej1B13-11774</strain>
    </source>
</reference>
<dbReference type="InterPro" id="IPR013822">
    <property type="entry name" value="Signal_recog_particl_SRP54_hlx"/>
</dbReference>
<evidence type="ECO:0000313" key="12">
    <source>
        <dbReference type="Proteomes" id="UP000824048"/>
    </source>
</evidence>
<evidence type="ECO:0000256" key="7">
    <source>
        <dbReference type="ARBA" id="ARBA00023170"/>
    </source>
</evidence>
<feature type="binding site" evidence="9">
    <location>
        <begin position="202"/>
        <end position="206"/>
    </location>
    <ligand>
        <name>GTP</name>
        <dbReference type="ChEBI" id="CHEBI:37565"/>
    </ligand>
</feature>
<feature type="domain" description="SRP54-type proteins GTP-binding" evidence="10">
    <location>
        <begin position="287"/>
        <end position="300"/>
    </location>
</feature>
<comment type="similarity">
    <text evidence="9">Belongs to the GTP-binding SRP family. FtsY subfamily.</text>
</comment>
<keyword evidence="4 9" id="KW-0378">Hydrolase</keyword>
<dbReference type="InterPro" id="IPR003593">
    <property type="entry name" value="AAA+_ATPase"/>
</dbReference>
<comment type="caution">
    <text evidence="11">The sequence shown here is derived from an EMBL/GenBank/DDBJ whole genome shotgun (WGS) entry which is preliminary data.</text>
</comment>
<evidence type="ECO:0000256" key="5">
    <source>
        <dbReference type="ARBA" id="ARBA00023134"/>
    </source>
</evidence>
<dbReference type="GO" id="GO:0005525">
    <property type="term" value="F:GTP binding"/>
    <property type="evidence" value="ECO:0007669"/>
    <property type="project" value="UniProtKB-UniRule"/>
</dbReference>
<gene>
    <name evidence="9 11" type="primary">ftsY</name>
    <name evidence="11" type="ORF">H9811_08975</name>
</gene>
<dbReference type="Pfam" id="PF02881">
    <property type="entry name" value="SRP54_N"/>
    <property type="match status" value="1"/>
</dbReference>
<dbReference type="EC" id="3.6.5.4" evidence="9"/>
<dbReference type="SMART" id="SM00382">
    <property type="entry name" value="AAA"/>
    <property type="match status" value="1"/>
</dbReference>
<dbReference type="NCBIfam" id="TIGR00064">
    <property type="entry name" value="ftsY"/>
    <property type="match status" value="1"/>
</dbReference>
<evidence type="ECO:0000256" key="2">
    <source>
        <dbReference type="ARBA" id="ARBA00022490"/>
    </source>
</evidence>
<dbReference type="EMBL" id="DXBP01000052">
    <property type="protein sequence ID" value="HIZ42679.1"/>
    <property type="molecule type" value="Genomic_DNA"/>
</dbReference>
<dbReference type="Gene3D" id="3.40.50.300">
    <property type="entry name" value="P-loop containing nucleotide triphosphate hydrolases"/>
    <property type="match status" value="1"/>
</dbReference>
<dbReference type="PROSITE" id="PS00300">
    <property type="entry name" value="SRP54"/>
    <property type="match status" value="1"/>
</dbReference>
<dbReference type="Pfam" id="PF00448">
    <property type="entry name" value="SRP54"/>
    <property type="match status" value="1"/>
</dbReference>
<dbReference type="InterPro" id="IPR042101">
    <property type="entry name" value="SRP54_N_sf"/>
</dbReference>
<comment type="subcellular location">
    <subcellularLocation>
        <location evidence="9">Cell membrane</location>
        <topology evidence="9">Peripheral membrane protein</topology>
        <orientation evidence="9">Cytoplasmic side</orientation>
    </subcellularLocation>
    <subcellularLocation>
        <location evidence="9">Cytoplasm</location>
    </subcellularLocation>
</comment>
<dbReference type="SMART" id="SM00963">
    <property type="entry name" value="SRP54_N"/>
    <property type="match status" value="1"/>
</dbReference>
<comment type="subunit">
    <text evidence="9">Part of the signal recognition particle protein translocation system, which is composed of SRP and FtsY.</text>
</comment>
<keyword evidence="1 9" id="KW-1003">Cell membrane</keyword>
<dbReference type="FunFam" id="1.20.120.140:FF:000002">
    <property type="entry name" value="Signal recognition particle receptor FtsY"/>
    <property type="match status" value="1"/>
</dbReference>
<proteinExistence type="inferred from homology"/>
<feature type="binding site" evidence="9">
    <location>
        <begin position="120"/>
        <end position="127"/>
    </location>
    <ligand>
        <name>GTP</name>
        <dbReference type="ChEBI" id="CHEBI:37565"/>
    </ligand>
</feature>
<dbReference type="SUPFAM" id="SSF52540">
    <property type="entry name" value="P-loop containing nucleoside triphosphate hydrolases"/>
    <property type="match status" value="1"/>
</dbReference>
<evidence type="ECO:0000256" key="6">
    <source>
        <dbReference type="ARBA" id="ARBA00023136"/>
    </source>
</evidence>
<dbReference type="CDD" id="cd17874">
    <property type="entry name" value="FtsY"/>
    <property type="match status" value="1"/>
</dbReference>
<evidence type="ECO:0000256" key="9">
    <source>
        <dbReference type="HAMAP-Rule" id="MF_00920"/>
    </source>
</evidence>
<keyword evidence="5 9" id="KW-0342">GTP-binding</keyword>
<evidence type="ECO:0000256" key="3">
    <source>
        <dbReference type="ARBA" id="ARBA00022741"/>
    </source>
</evidence>
<dbReference type="PANTHER" id="PTHR43134">
    <property type="entry name" value="SIGNAL RECOGNITION PARTICLE RECEPTOR SUBUNIT ALPHA"/>
    <property type="match status" value="1"/>
</dbReference>
<dbReference type="Gene3D" id="1.20.120.140">
    <property type="entry name" value="Signal recognition particle SRP54, nucleotide-binding domain"/>
    <property type="match status" value="1"/>
</dbReference>